<organism evidence="2 3">
    <name type="scientific">Fusarium oxysporum NRRL 32931</name>
    <dbReference type="NCBI Taxonomy" id="660029"/>
    <lineage>
        <taxon>Eukaryota</taxon>
        <taxon>Fungi</taxon>
        <taxon>Dikarya</taxon>
        <taxon>Ascomycota</taxon>
        <taxon>Pezizomycotina</taxon>
        <taxon>Sordariomycetes</taxon>
        <taxon>Hypocreomycetidae</taxon>
        <taxon>Hypocreales</taxon>
        <taxon>Nectriaceae</taxon>
        <taxon>Fusarium</taxon>
        <taxon>Fusarium oxysporum species complex</taxon>
    </lineage>
</organism>
<dbReference type="AlphaFoldDB" id="W9IH59"/>
<gene>
    <name evidence="2" type="ORF">FOYG_08795</name>
</gene>
<reference evidence="2 3" key="1">
    <citation type="submission" date="2011-06" db="EMBL/GenBank/DDBJ databases">
        <title>The Genome Sequence of Fusarium oxysporum FOSC 3-a.</title>
        <authorList>
            <consortium name="The Broad Institute Genome Sequencing Platform"/>
            <person name="Ma L.-J."/>
            <person name="Gale L.R."/>
            <person name="Schwartz D.C."/>
            <person name="Zhou S."/>
            <person name="Corby-Kistler H."/>
            <person name="Young S.K."/>
            <person name="Zeng Q."/>
            <person name="Gargeya S."/>
            <person name="Fitzgerald M."/>
            <person name="Haas B."/>
            <person name="Abouelleil A."/>
            <person name="Alvarado L."/>
            <person name="Arachchi H.M."/>
            <person name="Berlin A."/>
            <person name="Brown A."/>
            <person name="Chapman S.B."/>
            <person name="Chen Z."/>
            <person name="Dunbar C."/>
            <person name="Freedman E."/>
            <person name="Gearin G."/>
            <person name="Gellesch M."/>
            <person name="Goldberg J."/>
            <person name="Griggs A."/>
            <person name="Gujja S."/>
            <person name="Heiman D."/>
            <person name="Howarth C."/>
            <person name="Larson L."/>
            <person name="Lui A."/>
            <person name="MacDonald P.J.P."/>
            <person name="Mehta T."/>
            <person name="Montmayeur A."/>
            <person name="Murphy C."/>
            <person name="Neiman D."/>
            <person name="Pearson M."/>
            <person name="Priest M."/>
            <person name="Roberts A."/>
            <person name="Saif S."/>
            <person name="Shea T."/>
            <person name="Shenoy N."/>
            <person name="Sisk P."/>
            <person name="Stolte C."/>
            <person name="Sykes S."/>
            <person name="Wortman J."/>
            <person name="Nusbaum C."/>
            <person name="Birren B."/>
        </authorList>
    </citation>
    <scope>NUCLEOTIDE SEQUENCE [LARGE SCALE GENOMIC DNA]</scope>
    <source>
        <strain evidence="3">FOSC 3-a</strain>
    </source>
</reference>
<evidence type="ECO:0000313" key="3">
    <source>
        <dbReference type="Proteomes" id="UP000030753"/>
    </source>
</evidence>
<evidence type="ECO:0000313" key="2">
    <source>
        <dbReference type="EMBL" id="EWY91841.1"/>
    </source>
</evidence>
<sequence>MRKKNSDREVHPTQLERDGPFDCLIRVWQCELIAVTNCDQEPRPENLVTAAGKGDENRTRGEGKGNAKKQAIPNHELVFFTPENREKRETAANGHPQRRLRSWLACVL</sequence>
<name>W9IH59_FUSOX</name>
<evidence type="ECO:0000256" key="1">
    <source>
        <dbReference type="SAM" id="MobiDB-lite"/>
    </source>
</evidence>
<feature type="compositionally biased region" description="Basic and acidic residues" evidence="1">
    <location>
        <begin position="53"/>
        <end position="65"/>
    </location>
</feature>
<feature type="region of interest" description="Disordered" evidence="1">
    <location>
        <begin position="44"/>
        <end position="74"/>
    </location>
</feature>
<proteinExistence type="predicted"/>
<dbReference type="HOGENOM" id="CLU_2197072_0_0_1"/>
<accession>W9IH59</accession>
<dbReference type="Proteomes" id="UP000030753">
    <property type="component" value="Unassembled WGS sequence"/>
</dbReference>
<protein>
    <submittedName>
        <fullName evidence="2">Uncharacterized protein</fullName>
    </submittedName>
</protein>
<dbReference type="EMBL" id="JH717843">
    <property type="protein sequence ID" value="EWY91841.1"/>
    <property type="molecule type" value="Genomic_DNA"/>
</dbReference>